<dbReference type="OrthoDB" id="433924at2759"/>
<dbReference type="AlphaFoldDB" id="F9FU97"/>
<proteinExistence type="predicted"/>
<feature type="region of interest" description="Disordered" evidence="2">
    <location>
        <begin position="1"/>
        <end position="29"/>
    </location>
</feature>
<organism evidence="3">
    <name type="scientific">Fusarium oxysporum (strain Fo5176)</name>
    <name type="common">Fusarium vascular wilt</name>
    <dbReference type="NCBI Taxonomy" id="660025"/>
    <lineage>
        <taxon>Eukaryota</taxon>
        <taxon>Fungi</taxon>
        <taxon>Dikarya</taxon>
        <taxon>Ascomycota</taxon>
        <taxon>Pezizomycotina</taxon>
        <taxon>Sordariomycetes</taxon>
        <taxon>Hypocreomycetidae</taxon>
        <taxon>Hypocreales</taxon>
        <taxon>Nectriaceae</taxon>
        <taxon>Fusarium</taxon>
        <taxon>Fusarium oxysporum species complex</taxon>
    </lineage>
</organism>
<evidence type="ECO:0000256" key="1">
    <source>
        <dbReference type="ARBA" id="ARBA00011353"/>
    </source>
</evidence>
<protein>
    <recommendedName>
        <fullName evidence="4">Chromo shadow domain-containing protein</fullName>
    </recommendedName>
</protein>
<dbReference type="SUPFAM" id="SSF54160">
    <property type="entry name" value="Chromo domain-like"/>
    <property type="match status" value="1"/>
</dbReference>
<evidence type="ECO:0008006" key="4">
    <source>
        <dbReference type="Google" id="ProtNLM"/>
    </source>
</evidence>
<dbReference type="Gene3D" id="2.40.50.40">
    <property type="match status" value="1"/>
</dbReference>
<gene>
    <name evidence="3" type="ORF">FOXB_09978</name>
</gene>
<evidence type="ECO:0000256" key="2">
    <source>
        <dbReference type="SAM" id="MobiDB-lite"/>
    </source>
</evidence>
<reference evidence="3" key="1">
    <citation type="journal article" date="2012" name="Mol. Plant Microbe Interact.">
        <title>A highly conserved effector in Fusarium oxysporum is required for full virulence on Arabidopsis.</title>
        <authorList>
            <person name="Thatcher L.F."/>
            <person name="Gardiner D.M."/>
            <person name="Kazan K."/>
            <person name="Manners J."/>
        </authorList>
    </citation>
    <scope>NUCLEOTIDE SEQUENCE [LARGE SCALE GENOMIC DNA]</scope>
    <source>
        <strain evidence="3">Fo5176</strain>
    </source>
</reference>
<evidence type="ECO:0000313" key="3">
    <source>
        <dbReference type="EMBL" id="EGU79510.1"/>
    </source>
</evidence>
<comment type="subunit">
    <text evidence="1">Component of the NuA4 histone acetyltransferase complex.</text>
</comment>
<dbReference type="EMBL" id="AFQF01002651">
    <property type="protein sequence ID" value="EGU79510.1"/>
    <property type="molecule type" value="Genomic_DNA"/>
</dbReference>
<sequence length="195" mass="21749">MKTRSRKGFATKSDITDAGGHSSTQKKGPSIQWDCADIDHMEFDESASTYHVFLKWPNGDVSEHPRDEIYDKCPQQLTQASHLLLSLTLLECILTLDWASLDDKVVGKPRGKILRAAAVVTISGPAKLSVGSRFAFSRRQEHHGPLSTAPGMNLGILKKLKDIFRCKDSPVFKGHRVALIIQYLVSPPEPRMRQE</sequence>
<comment type="caution">
    <text evidence="3">The sequence shown here is derived from an EMBL/GenBank/DDBJ whole genome shotgun (WGS) entry which is preliminary data.</text>
</comment>
<dbReference type="InterPro" id="IPR016197">
    <property type="entry name" value="Chromo-like_dom_sf"/>
</dbReference>
<accession>F9FU97</accession>
<name>F9FU97_FUSOF</name>